<name>A0A8D8FZ17_CULPI</name>
<proteinExistence type="predicted"/>
<protein>
    <submittedName>
        <fullName evidence="1">(northern house mosquito) hypothetical protein</fullName>
    </submittedName>
</protein>
<accession>A0A8D8FZ17</accession>
<reference evidence="1" key="1">
    <citation type="submission" date="2021-05" db="EMBL/GenBank/DDBJ databases">
        <authorList>
            <person name="Alioto T."/>
            <person name="Alioto T."/>
            <person name="Gomez Garrido J."/>
        </authorList>
    </citation>
    <scope>NUCLEOTIDE SEQUENCE</scope>
</reference>
<organism evidence="1">
    <name type="scientific">Culex pipiens</name>
    <name type="common">House mosquito</name>
    <dbReference type="NCBI Taxonomy" id="7175"/>
    <lineage>
        <taxon>Eukaryota</taxon>
        <taxon>Metazoa</taxon>
        <taxon>Ecdysozoa</taxon>
        <taxon>Arthropoda</taxon>
        <taxon>Hexapoda</taxon>
        <taxon>Insecta</taxon>
        <taxon>Pterygota</taxon>
        <taxon>Neoptera</taxon>
        <taxon>Endopterygota</taxon>
        <taxon>Diptera</taxon>
        <taxon>Nematocera</taxon>
        <taxon>Culicoidea</taxon>
        <taxon>Culicidae</taxon>
        <taxon>Culicinae</taxon>
        <taxon>Culicini</taxon>
        <taxon>Culex</taxon>
        <taxon>Culex</taxon>
    </lineage>
</organism>
<dbReference type="AlphaFoldDB" id="A0A8D8FZ17"/>
<dbReference type="EMBL" id="HBUE01107776">
    <property type="protein sequence ID" value="CAG6487724.1"/>
    <property type="molecule type" value="Transcribed_RNA"/>
</dbReference>
<sequence>MLFYVDTGTRLGRPGASRRANDLRAYAGKYLSWNTDSLSTIDPESRVLSEEPNFGRLSDGCSREPHDQYLHQLHPRRIRERLSATSSSSSEKLLCGNRI</sequence>
<evidence type="ECO:0000313" key="1">
    <source>
        <dbReference type="EMBL" id="CAG6487724.1"/>
    </source>
</evidence>